<evidence type="ECO:0000256" key="1">
    <source>
        <dbReference type="ARBA" id="ARBA00004141"/>
    </source>
</evidence>
<dbReference type="EMBL" id="JALJOU010000089">
    <property type="protein sequence ID" value="KAK9822238.1"/>
    <property type="molecule type" value="Genomic_DNA"/>
</dbReference>
<name>A0AAW1QLU1_9CHLO</name>
<dbReference type="GO" id="GO:0016020">
    <property type="term" value="C:membrane"/>
    <property type="evidence" value="ECO:0007669"/>
    <property type="project" value="UniProtKB-SubCell"/>
</dbReference>
<evidence type="ECO:0000256" key="7">
    <source>
        <dbReference type="ARBA" id="ARBA00023136"/>
    </source>
</evidence>
<keyword evidence="4 8" id="KW-0812">Transmembrane</keyword>
<feature type="transmembrane region" description="Helical" evidence="8">
    <location>
        <begin position="167"/>
        <end position="185"/>
    </location>
</feature>
<reference evidence="10 11" key="1">
    <citation type="journal article" date="2024" name="Nat. Commun.">
        <title>Phylogenomics reveals the evolutionary origins of lichenization in chlorophyte algae.</title>
        <authorList>
            <person name="Puginier C."/>
            <person name="Libourel C."/>
            <person name="Otte J."/>
            <person name="Skaloud P."/>
            <person name="Haon M."/>
            <person name="Grisel S."/>
            <person name="Petersen M."/>
            <person name="Berrin J.G."/>
            <person name="Delaux P.M."/>
            <person name="Dal Grande F."/>
            <person name="Keller J."/>
        </authorList>
    </citation>
    <scope>NUCLEOTIDE SEQUENCE [LARGE SCALE GENOMIC DNA]</scope>
    <source>
        <strain evidence="10 11">SAG 245.80</strain>
    </source>
</reference>
<dbReference type="Proteomes" id="UP001445335">
    <property type="component" value="Unassembled WGS sequence"/>
</dbReference>
<feature type="domain" description="SLC41A/MgtE integral membrane" evidence="9">
    <location>
        <begin position="124"/>
        <end position="245"/>
    </location>
</feature>
<evidence type="ECO:0000256" key="8">
    <source>
        <dbReference type="SAM" id="Phobius"/>
    </source>
</evidence>
<evidence type="ECO:0000313" key="10">
    <source>
        <dbReference type="EMBL" id="KAK9822238.1"/>
    </source>
</evidence>
<comment type="caution">
    <text evidence="10">The sequence shown here is derived from an EMBL/GenBank/DDBJ whole genome shotgun (WGS) entry which is preliminary data.</text>
</comment>
<evidence type="ECO:0000256" key="3">
    <source>
        <dbReference type="ARBA" id="ARBA00022448"/>
    </source>
</evidence>
<dbReference type="InterPro" id="IPR006667">
    <property type="entry name" value="SLC41_membr_dom"/>
</dbReference>
<keyword evidence="3" id="KW-0813">Transport</keyword>
<accession>A0AAW1QLU1</accession>
<evidence type="ECO:0000313" key="11">
    <source>
        <dbReference type="Proteomes" id="UP001445335"/>
    </source>
</evidence>
<dbReference type="AlphaFoldDB" id="A0AAW1QLU1"/>
<dbReference type="GO" id="GO:0008324">
    <property type="term" value="F:monoatomic cation transmembrane transporter activity"/>
    <property type="evidence" value="ECO:0007669"/>
    <property type="project" value="InterPro"/>
</dbReference>
<dbReference type="PANTHER" id="PTHR41394:SF5">
    <property type="entry name" value="SLC41A_MGTE INTEGRAL MEMBRANE DOMAIN-CONTAINING PROTEIN"/>
    <property type="match status" value="1"/>
</dbReference>
<comment type="similarity">
    <text evidence="2">Belongs to the SLC41A transporter family.</text>
</comment>
<keyword evidence="11" id="KW-1185">Reference proteome</keyword>
<dbReference type="InterPro" id="IPR036739">
    <property type="entry name" value="SLC41_membr_dom_sf"/>
</dbReference>
<dbReference type="SUPFAM" id="SSF161093">
    <property type="entry name" value="MgtE membrane domain-like"/>
    <property type="match status" value="1"/>
</dbReference>
<feature type="transmembrane region" description="Helical" evidence="8">
    <location>
        <begin position="231"/>
        <end position="252"/>
    </location>
</feature>
<evidence type="ECO:0000256" key="4">
    <source>
        <dbReference type="ARBA" id="ARBA00022692"/>
    </source>
</evidence>
<dbReference type="PANTHER" id="PTHR41394">
    <property type="entry name" value="MAGNESIUM TRANSPORTER MGTE"/>
    <property type="match status" value="1"/>
</dbReference>
<keyword evidence="5" id="KW-0460">Magnesium</keyword>
<sequence length="262" mass="27502">MPGKAHESPRLSTGFFDSGWCPSPASSLTPAKKRFSSLGVVQAEKGTVKFDEESIARLCDSGLPDPDVCDVLQLPPRDTEVVSEAWSRGRWLLGLLVLQSMSSFVLDSYQDLLREHLVVTLFLTMLVGAGGNAGNQSAIKVNRGLATGALQPSAAAIQRMLLQQAQVGLLLACGLSAGGWVRVYVTNGSVVNSFAISASLFCIVMTSVLAGTGLPFVLARAGVDPANAGTSIQVIMDIVGCLITCATCHIILDQLTRVLAVG</sequence>
<feature type="transmembrane region" description="Helical" evidence="8">
    <location>
        <begin position="191"/>
        <end position="219"/>
    </location>
</feature>
<proteinExistence type="inferred from homology"/>
<evidence type="ECO:0000256" key="5">
    <source>
        <dbReference type="ARBA" id="ARBA00022842"/>
    </source>
</evidence>
<evidence type="ECO:0000259" key="9">
    <source>
        <dbReference type="Pfam" id="PF01769"/>
    </source>
</evidence>
<comment type="subcellular location">
    <subcellularLocation>
        <location evidence="1">Membrane</location>
        <topology evidence="1">Multi-pass membrane protein</topology>
    </subcellularLocation>
</comment>
<keyword evidence="7 8" id="KW-0472">Membrane</keyword>
<dbReference type="Gene3D" id="1.10.357.20">
    <property type="entry name" value="SLC41 divalent cation transporters, integral membrane domain"/>
    <property type="match status" value="1"/>
</dbReference>
<gene>
    <name evidence="10" type="ORF">WJX81_004024</name>
</gene>
<protein>
    <recommendedName>
        <fullName evidence="9">SLC41A/MgtE integral membrane domain-containing protein</fullName>
    </recommendedName>
</protein>
<organism evidence="10 11">
    <name type="scientific">Elliptochloris bilobata</name>
    <dbReference type="NCBI Taxonomy" id="381761"/>
    <lineage>
        <taxon>Eukaryota</taxon>
        <taxon>Viridiplantae</taxon>
        <taxon>Chlorophyta</taxon>
        <taxon>core chlorophytes</taxon>
        <taxon>Trebouxiophyceae</taxon>
        <taxon>Trebouxiophyceae incertae sedis</taxon>
        <taxon>Elliptochloris clade</taxon>
        <taxon>Elliptochloris</taxon>
    </lineage>
</organism>
<keyword evidence="6 8" id="KW-1133">Transmembrane helix</keyword>
<evidence type="ECO:0000256" key="6">
    <source>
        <dbReference type="ARBA" id="ARBA00022989"/>
    </source>
</evidence>
<evidence type="ECO:0000256" key="2">
    <source>
        <dbReference type="ARBA" id="ARBA00009749"/>
    </source>
</evidence>
<dbReference type="Pfam" id="PF01769">
    <property type="entry name" value="MgtE"/>
    <property type="match status" value="1"/>
</dbReference>